<dbReference type="EMBL" id="JACAZH010000069">
    <property type="protein sequence ID" value="KAF7330142.1"/>
    <property type="molecule type" value="Genomic_DNA"/>
</dbReference>
<evidence type="ECO:0000313" key="2">
    <source>
        <dbReference type="EMBL" id="KAF7330142.1"/>
    </source>
</evidence>
<dbReference type="Proteomes" id="UP000623467">
    <property type="component" value="Unassembled WGS sequence"/>
</dbReference>
<keyword evidence="3" id="KW-1185">Reference proteome</keyword>
<dbReference type="Pfam" id="PF18566">
    <property type="entry name" value="Ldi"/>
    <property type="match status" value="1"/>
</dbReference>
<dbReference type="InterPro" id="IPR041411">
    <property type="entry name" value="Ldi"/>
</dbReference>
<gene>
    <name evidence="2" type="ORF">MSAN_02464200</name>
</gene>
<feature type="domain" description="Linalool dehydratase/isomerase" evidence="1">
    <location>
        <begin position="59"/>
        <end position="402"/>
    </location>
</feature>
<protein>
    <submittedName>
        <fullName evidence="2">Ldi domain-containing protein</fullName>
    </submittedName>
</protein>
<evidence type="ECO:0000259" key="1">
    <source>
        <dbReference type="Pfam" id="PF18566"/>
    </source>
</evidence>
<evidence type="ECO:0000313" key="3">
    <source>
        <dbReference type="Proteomes" id="UP000623467"/>
    </source>
</evidence>
<dbReference type="AlphaFoldDB" id="A0A8H6WWY6"/>
<comment type="caution">
    <text evidence="2">The sequence shown here is derived from an EMBL/GenBank/DDBJ whole genome shotgun (WGS) entry which is preliminary data.</text>
</comment>
<accession>A0A8H6WWY6</accession>
<reference evidence="2" key="1">
    <citation type="submission" date="2020-05" db="EMBL/GenBank/DDBJ databases">
        <title>Mycena genomes resolve the evolution of fungal bioluminescence.</title>
        <authorList>
            <person name="Tsai I.J."/>
        </authorList>
    </citation>
    <scope>NUCLEOTIDE SEQUENCE</scope>
    <source>
        <strain evidence="2">160909Yilan</strain>
    </source>
</reference>
<dbReference type="OrthoDB" id="9979195at2759"/>
<name>A0A8H6WWY6_9AGAR</name>
<proteinExistence type="predicted"/>
<organism evidence="2 3">
    <name type="scientific">Mycena sanguinolenta</name>
    <dbReference type="NCBI Taxonomy" id="230812"/>
    <lineage>
        <taxon>Eukaryota</taxon>
        <taxon>Fungi</taxon>
        <taxon>Dikarya</taxon>
        <taxon>Basidiomycota</taxon>
        <taxon>Agaricomycotina</taxon>
        <taxon>Agaricomycetes</taxon>
        <taxon>Agaricomycetidae</taxon>
        <taxon>Agaricales</taxon>
        <taxon>Marasmiineae</taxon>
        <taxon>Mycenaceae</taxon>
        <taxon>Mycena</taxon>
    </lineage>
</organism>
<sequence length="542" mass="60892">MPSNLPKTLPVALLSNATKLTPLQAGHLRHFHNLATAPHGEWHHMGTQVAGQEWLDSLRYQLATMAYAAGVAHYHRLPALRSVFKALLEGLIAKMLDREVWGYWYLTSQSGVRPDPDIKELRKPWANPVVTENIMYSGHLLLMVSLHAMLFDDDKYDAPDALVFNWNPVYWGMGPERFSYNRTTLQAAILKEMERENWIGVCCEPNSIFVVCNQFPLIAMRYNGFRDGTNMVKGVLEKYTAAWELKKGFLQNDGLFVQMYRPKRDERIPELSVGFTAWTCAFMNAWNSEEVHVLYSAQALGFLSSVPNEGRVNVNSTAVAQAFRALVKEGADPNAPTTIRKAREMAGPTQKRAFSQPNFGYVAQWVSEVGDDATVEGILRHADTFLNPTWERGGLFYPRYDEPEDADGNWTRMDAYTGNAAIGYARLNVRDGQKKMWEAPWSREHLARSPYVDGVTLDSGVDFLRGVWDADADAMIVTMGTWDGSRKTISPVFYNLPEGTYGVYINGELTQVNSVTATGSLTTTVVASGQELDLVLLKDRVR</sequence>